<protein>
    <recommendedName>
        <fullName evidence="5">Fungal lipase-type domain-containing protein</fullName>
    </recommendedName>
</protein>
<name>A0AAD2HVB8_9AGAR</name>
<feature type="domain" description="Fungal lipase-type" evidence="5">
    <location>
        <begin position="139"/>
        <end position="284"/>
    </location>
</feature>
<comment type="similarity">
    <text evidence="2">Belongs to the AB hydrolase superfamily. Lipase family. Class 3 subfamily.</text>
</comment>
<dbReference type="InterPro" id="IPR029058">
    <property type="entry name" value="AB_hydrolase_fold"/>
</dbReference>
<dbReference type="SUPFAM" id="SSF53474">
    <property type="entry name" value="alpha/beta-Hydrolases"/>
    <property type="match status" value="1"/>
</dbReference>
<gene>
    <name evidence="6" type="ORF">MYCIT1_LOCUS34908</name>
</gene>
<comment type="caution">
    <text evidence="6">The sequence shown here is derived from an EMBL/GenBank/DDBJ whole genome shotgun (WGS) entry which is preliminary data.</text>
</comment>
<feature type="non-terminal residue" evidence="6">
    <location>
        <position position="375"/>
    </location>
</feature>
<comment type="catalytic activity">
    <reaction evidence="4">
        <text>a monoacylglycerol + H2O = glycerol + a fatty acid + H(+)</text>
        <dbReference type="Rhea" id="RHEA:15245"/>
        <dbReference type="ChEBI" id="CHEBI:15377"/>
        <dbReference type="ChEBI" id="CHEBI:15378"/>
        <dbReference type="ChEBI" id="CHEBI:17408"/>
        <dbReference type="ChEBI" id="CHEBI:17754"/>
        <dbReference type="ChEBI" id="CHEBI:28868"/>
    </reaction>
</comment>
<dbReference type="PANTHER" id="PTHR45856">
    <property type="entry name" value="ALPHA/BETA-HYDROLASES SUPERFAMILY PROTEIN"/>
    <property type="match status" value="1"/>
</dbReference>
<keyword evidence="1" id="KW-1015">Disulfide bond</keyword>
<keyword evidence="7" id="KW-1185">Reference proteome</keyword>
<evidence type="ECO:0000256" key="4">
    <source>
        <dbReference type="ARBA" id="ARBA00048461"/>
    </source>
</evidence>
<sequence length="375" mass="42289">TTSSAMGRLSNISLPVGMRDEHTLTDEQVQMYAMEKLMNFRWISKLFATCAPHGLSAKDLAPKEVSDYCSEVGQFAEVAYSAIPLEFIFENLDALMEPTLPLDKYTALRGSHLVASFFGQTAHLQGYSAYRPETKQLILTFQGTASPHQALYDLQLVMHEHPSQHGRVHAGFWKLYQGAKQPALDALRKGLAEHDVEEVVVTGHSMGAALSQLFLVDLLRDESLAPIGRIPIRLVGFGSPRSGTHTLVGFWNALVSERRGRHGRESIVEYAVKIYNDGIPALPPLALGYRHFARAPYYFVQGRLYRVPEALAEYSLFDVDLSEDAVEPPLHPRGGHNYYNGRDMERFARRIGYLDRAMKEVGDWRERYREQVAKH</sequence>
<evidence type="ECO:0000259" key="5">
    <source>
        <dbReference type="Pfam" id="PF01764"/>
    </source>
</evidence>
<evidence type="ECO:0000256" key="1">
    <source>
        <dbReference type="ARBA" id="ARBA00023157"/>
    </source>
</evidence>
<dbReference type="GO" id="GO:0006629">
    <property type="term" value="P:lipid metabolic process"/>
    <property type="evidence" value="ECO:0007669"/>
    <property type="project" value="InterPro"/>
</dbReference>
<evidence type="ECO:0000256" key="2">
    <source>
        <dbReference type="ARBA" id="ARBA00043996"/>
    </source>
</evidence>
<reference evidence="6" key="1">
    <citation type="submission" date="2023-11" db="EMBL/GenBank/DDBJ databases">
        <authorList>
            <person name="De Vega J J."/>
            <person name="De Vega J J."/>
        </authorList>
    </citation>
    <scope>NUCLEOTIDE SEQUENCE</scope>
</reference>
<evidence type="ECO:0000256" key="3">
    <source>
        <dbReference type="ARBA" id="ARBA00047591"/>
    </source>
</evidence>
<organism evidence="6 7">
    <name type="scientific">Mycena citricolor</name>
    <dbReference type="NCBI Taxonomy" id="2018698"/>
    <lineage>
        <taxon>Eukaryota</taxon>
        <taxon>Fungi</taxon>
        <taxon>Dikarya</taxon>
        <taxon>Basidiomycota</taxon>
        <taxon>Agaricomycotina</taxon>
        <taxon>Agaricomycetes</taxon>
        <taxon>Agaricomycetidae</taxon>
        <taxon>Agaricales</taxon>
        <taxon>Marasmiineae</taxon>
        <taxon>Mycenaceae</taxon>
        <taxon>Mycena</taxon>
    </lineage>
</organism>
<dbReference type="CDD" id="cd00519">
    <property type="entry name" value="Lipase_3"/>
    <property type="match status" value="1"/>
</dbReference>
<dbReference type="InterPro" id="IPR002921">
    <property type="entry name" value="Fungal_lipase-type"/>
</dbReference>
<accession>A0AAD2HVB8</accession>
<evidence type="ECO:0000313" key="6">
    <source>
        <dbReference type="EMBL" id="CAK5282831.1"/>
    </source>
</evidence>
<proteinExistence type="inferred from homology"/>
<dbReference type="AlphaFoldDB" id="A0AAD2HVB8"/>
<dbReference type="Gene3D" id="3.40.50.1820">
    <property type="entry name" value="alpha/beta hydrolase"/>
    <property type="match status" value="1"/>
</dbReference>
<evidence type="ECO:0000313" key="7">
    <source>
        <dbReference type="Proteomes" id="UP001295794"/>
    </source>
</evidence>
<dbReference type="PANTHER" id="PTHR45856:SF25">
    <property type="entry name" value="FUNGAL LIPASE-LIKE DOMAIN-CONTAINING PROTEIN"/>
    <property type="match status" value="1"/>
</dbReference>
<dbReference type="Proteomes" id="UP001295794">
    <property type="component" value="Unassembled WGS sequence"/>
</dbReference>
<dbReference type="Pfam" id="PF01764">
    <property type="entry name" value="Lipase_3"/>
    <property type="match status" value="1"/>
</dbReference>
<dbReference type="InterPro" id="IPR051218">
    <property type="entry name" value="Sec_MonoDiacylglyc_Lipase"/>
</dbReference>
<feature type="non-terminal residue" evidence="6">
    <location>
        <position position="1"/>
    </location>
</feature>
<comment type="catalytic activity">
    <reaction evidence="3">
        <text>a diacylglycerol + H2O = a monoacylglycerol + a fatty acid + H(+)</text>
        <dbReference type="Rhea" id="RHEA:32731"/>
        <dbReference type="ChEBI" id="CHEBI:15377"/>
        <dbReference type="ChEBI" id="CHEBI:15378"/>
        <dbReference type="ChEBI" id="CHEBI:17408"/>
        <dbReference type="ChEBI" id="CHEBI:18035"/>
        <dbReference type="ChEBI" id="CHEBI:28868"/>
    </reaction>
</comment>
<dbReference type="EMBL" id="CAVNYO010000463">
    <property type="protein sequence ID" value="CAK5282831.1"/>
    <property type="molecule type" value="Genomic_DNA"/>
</dbReference>